<dbReference type="InterPro" id="IPR009851">
    <property type="entry name" value="Mod_r"/>
</dbReference>
<evidence type="ECO:0000256" key="7">
    <source>
        <dbReference type="SAM" id="MobiDB-lite"/>
    </source>
</evidence>
<dbReference type="OrthoDB" id="10260857at2759"/>
<evidence type="ECO:0000256" key="3">
    <source>
        <dbReference type="ARBA" id="ARBA00022448"/>
    </source>
</evidence>
<dbReference type="GO" id="GO:0006623">
    <property type="term" value="P:protein targeting to vacuole"/>
    <property type="evidence" value="ECO:0007669"/>
    <property type="project" value="TreeGrafter"/>
</dbReference>
<feature type="domain" description="VPS37 C-terminal" evidence="8">
    <location>
        <begin position="217"/>
        <end position="305"/>
    </location>
</feature>
<keyword evidence="5 6" id="KW-0653">Protein transport</keyword>
<comment type="similarity">
    <text evidence="2">Belongs to the VPS37 family.</text>
</comment>
<reference evidence="9 10" key="1">
    <citation type="journal article" date="2018" name="Nat. Ecol. Evol.">
        <title>Pezizomycetes genomes reveal the molecular basis of ectomycorrhizal truffle lifestyle.</title>
        <authorList>
            <person name="Murat C."/>
            <person name="Payen T."/>
            <person name="Noel B."/>
            <person name="Kuo A."/>
            <person name="Morin E."/>
            <person name="Chen J."/>
            <person name="Kohler A."/>
            <person name="Krizsan K."/>
            <person name="Balestrini R."/>
            <person name="Da Silva C."/>
            <person name="Montanini B."/>
            <person name="Hainaut M."/>
            <person name="Levati E."/>
            <person name="Barry K.W."/>
            <person name="Belfiori B."/>
            <person name="Cichocki N."/>
            <person name="Clum A."/>
            <person name="Dockter R.B."/>
            <person name="Fauchery L."/>
            <person name="Guy J."/>
            <person name="Iotti M."/>
            <person name="Le Tacon F."/>
            <person name="Lindquist E.A."/>
            <person name="Lipzen A."/>
            <person name="Malagnac F."/>
            <person name="Mello A."/>
            <person name="Molinier V."/>
            <person name="Miyauchi S."/>
            <person name="Poulain J."/>
            <person name="Riccioni C."/>
            <person name="Rubini A."/>
            <person name="Sitrit Y."/>
            <person name="Splivallo R."/>
            <person name="Traeger S."/>
            <person name="Wang M."/>
            <person name="Zifcakova L."/>
            <person name="Wipf D."/>
            <person name="Zambonelli A."/>
            <person name="Paolocci F."/>
            <person name="Nowrousian M."/>
            <person name="Ottonello S."/>
            <person name="Baldrian P."/>
            <person name="Spatafora J.W."/>
            <person name="Henrissat B."/>
            <person name="Nagy L.G."/>
            <person name="Aury J.M."/>
            <person name="Wincker P."/>
            <person name="Grigoriev I.V."/>
            <person name="Bonfante P."/>
            <person name="Martin F.M."/>
        </authorList>
    </citation>
    <scope>NUCLEOTIDE SEQUENCE [LARGE SCALE GENOMIC DNA]</scope>
    <source>
        <strain evidence="9 10">CCBAS932</strain>
    </source>
</reference>
<feature type="compositionally biased region" description="Basic and acidic residues" evidence="7">
    <location>
        <begin position="89"/>
        <end position="98"/>
    </location>
</feature>
<evidence type="ECO:0000259" key="8">
    <source>
        <dbReference type="PROSITE" id="PS51314"/>
    </source>
</evidence>
<dbReference type="Gene3D" id="1.10.287.660">
    <property type="entry name" value="Helix hairpin bin"/>
    <property type="match status" value="1"/>
</dbReference>
<comment type="subcellular location">
    <subcellularLocation>
        <location evidence="1">Endosome</location>
    </subcellularLocation>
</comment>
<feature type="compositionally biased region" description="Basic residues" evidence="7">
    <location>
        <begin position="162"/>
        <end position="171"/>
    </location>
</feature>
<evidence type="ECO:0000256" key="6">
    <source>
        <dbReference type="PROSITE-ProRule" id="PRU00646"/>
    </source>
</evidence>
<evidence type="ECO:0000256" key="4">
    <source>
        <dbReference type="ARBA" id="ARBA00022753"/>
    </source>
</evidence>
<gene>
    <name evidence="9" type="ORF">P167DRAFT_567593</name>
</gene>
<keyword evidence="3 6" id="KW-0813">Transport</keyword>
<protein>
    <recommendedName>
        <fullName evidence="8">VPS37 C-terminal domain-containing protein</fullName>
    </recommendedName>
</protein>
<dbReference type="STRING" id="1392247.A0A3N4KEE4"/>
<feature type="region of interest" description="Disordered" evidence="7">
    <location>
        <begin position="70"/>
        <end position="175"/>
    </location>
</feature>
<dbReference type="EMBL" id="ML119157">
    <property type="protein sequence ID" value="RPB08883.1"/>
    <property type="molecule type" value="Genomic_DNA"/>
</dbReference>
<dbReference type="Pfam" id="PF07200">
    <property type="entry name" value="Mod_r"/>
    <property type="match status" value="1"/>
</dbReference>
<dbReference type="InterPro" id="IPR029012">
    <property type="entry name" value="Helix_hairpin_bin_sf"/>
</dbReference>
<organism evidence="9 10">
    <name type="scientific">Morchella conica CCBAS932</name>
    <dbReference type="NCBI Taxonomy" id="1392247"/>
    <lineage>
        <taxon>Eukaryota</taxon>
        <taxon>Fungi</taxon>
        <taxon>Dikarya</taxon>
        <taxon>Ascomycota</taxon>
        <taxon>Pezizomycotina</taxon>
        <taxon>Pezizomycetes</taxon>
        <taxon>Pezizales</taxon>
        <taxon>Morchellaceae</taxon>
        <taxon>Morchella</taxon>
    </lineage>
</organism>
<dbReference type="AlphaFoldDB" id="A0A3N4KEE4"/>
<dbReference type="InterPro" id="IPR037202">
    <property type="entry name" value="ESCRT_assembly_dom"/>
</dbReference>
<dbReference type="GO" id="GO:0043162">
    <property type="term" value="P:ubiquitin-dependent protein catabolic process via the multivesicular body sorting pathway"/>
    <property type="evidence" value="ECO:0007669"/>
    <property type="project" value="TreeGrafter"/>
</dbReference>
<feature type="compositionally biased region" description="Low complexity" evidence="7">
    <location>
        <begin position="105"/>
        <end position="156"/>
    </location>
</feature>
<dbReference type="PANTHER" id="PTHR13678">
    <property type="entry name" value="VACUOLAR PROTEIN SORTING-ASSOCIATED PROTEIN 37"/>
    <property type="match status" value="1"/>
</dbReference>
<accession>A0A3N4KEE4</accession>
<evidence type="ECO:0000256" key="2">
    <source>
        <dbReference type="ARBA" id="ARBA00007617"/>
    </source>
</evidence>
<dbReference type="Proteomes" id="UP000277580">
    <property type="component" value="Unassembled WGS sequence"/>
</dbReference>
<name>A0A3N4KEE4_9PEZI</name>
<dbReference type="GO" id="GO:0006612">
    <property type="term" value="P:protein targeting to membrane"/>
    <property type="evidence" value="ECO:0007669"/>
    <property type="project" value="TreeGrafter"/>
</dbReference>
<dbReference type="SUPFAM" id="SSF140111">
    <property type="entry name" value="Endosomal sorting complex assembly domain"/>
    <property type="match status" value="1"/>
</dbReference>
<keyword evidence="4" id="KW-0967">Endosome</keyword>
<evidence type="ECO:0000256" key="5">
    <source>
        <dbReference type="ARBA" id="ARBA00022927"/>
    </source>
</evidence>
<evidence type="ECO:0000256" key="1">
    <source>
        <dbReference type="ARBA" id="ARBA00004177"/>
    </source>
</evidence>
<sequence>MTGARSFVEAKNEKVGRWEKECQGWFELGCRPVGCGGGGGGRGRHRATGRHVARATGDKLNARHRTLGPSCYSHTLSRPHSIAPPGSDTQHENLHERSSPPNPPTTITTTTTTTPRPQSYLGHPIIHPQPHNHTTTTTHPHTSTAHPHSSSTISSSDLTPGFKHHHTHPHAQQHEATLTAALHRNADLAARLSALEPRLHTARDGAERALLDARMKEREWRAREKEMYQSLQPFSSPALYSRLVNAVADAEAVAEAMAESFLEEGGGDGRDVGEFVREYRALRKTYHLRRERKERWDEGRVGGWR</sequence>
<proteinExistence type="inferred from homology"/>
<keyword evidence="10" id="KW-1185">Reference proteome</keyword>
<dbReference type="InParanoid" id="A0A3N4KEE4"/>
<evidence type="ECO:0000313" key="9">
    <source>
        <dbReference type="EMBL" id="RPB08883.1"/>
    </source>
</evidence>
<dbReference type="PROSITE" id="PS51314">
    <property type="entry name" value="VPS37_C"/>
    <property type="match status" value="1"/>
</dbReference>
<evidence type="ECO:0000313" key="10">
    <source>
        <dbReference type="Proteomes" id="UP000277580"/>
    </source>
</evidence>
<dbReference type="PANTHER" id="PTHR13678:SF2">
    <property type="entry name" value="VACUOLAR PROTEIN SORTING-ASSOCIATED PROTEIN 37A"/>
    <property type="match status" value="1"/>
</dbReference>
<dbReference type="GO" id="GO:0000813">
    <property type="term" value="C:ESCRT I complex"/>
    <property type="evidence" value="ECO:0007669"/>
    <property type="project" value="TreeGrafter"/>
</dbReference>